<evidence type="ECO:0000256" key="7">
    <source>
        <dbReference type="ARBA" id="ARBA00022490"/>
    </source>
</evidence>
<dbReference type="GO" id="GO:0005524">
    <property type="term" value="F:ATP binding"/>
    <property type="evidence" value="ECO:0007669"/>
    <property type="project" value="UniProtKB-KW"/>
</dbReference>
<feature type="transmembrane region" description="Helical" evidence="19">
    <location>
        <begin position="342"/>
        <end position="362"/>
    </location>
</feature>
<keyword evidence="14" id="KW-0408">Iron</keyword>
<dbReference type="AlphaFoldDB" id="A0A369A6V3"/>
<dbReference type="GO" id="GO:0016020">
    <property type="term" value="C:membrane"/>
    <property type="evidence" value="ECO:0007669"/>
    <property type="project" value="InterPro"/>
</dbReference>
<feature type="domain" description="Histidine kinase" evidence="20">
    <location>
        <begin position="404"/>
        <end position="597"/>
    </location>
</feature>
<keyword evidence="12 21" id="KW-0418">Kinase</keyword>
<dbReference type="Gene3D" id="3.30.565.10">
    <property type="entry name" value="Histidine kinase-like ATPase, C-terminal domain"/>
    <property type="match status" value="1"/>
</dbReference>
<dbReference type="InterPro" id="IPR036890">
    <property type="entry name" value="HATPase_C_sf"/>
</dbReference>
<dbReference type="RefSeq" id="WP_114366143.1">
    <property type="nucleotide sequence ID" value="NZ_BHZF01000002.1"/>
</dbReference>
<dbReference type="GO" id="GO:0051539">
    <property type="term" value="F:4 iron, 4 sulfur cluster binding"/>
    <property type="evidence" value="ECO:0007669"/>
    <property type="project" value="UniProtKB-KW"/>
</dbReference>
<evidence type="ECO:0000256" key="17">
    <source>
        <dbReference type="ARBA" id="ARBA00024827"/>
    </source>
</evidence>
<evidence type="ECO:0000256" key="18">
    <source>
        <dbReference type="ARBA" id="ARBA00030800"/>
    </source>
</evidence>
<dbReference type="Pfam" id="PF02518">
    <property type="entry name" value="HATPase_c"/>
    <property type="match status" value="1"/>
</dbReference>
<comment type="caution">
    <text evidence="21">The sequence shown here is derived from an EMBL/GenBank/DDBJ whole genome shotgun (WGS) entry which is preliminary data.</text>
</comment>
<evidence type="ECO:0000256" key="6">
    <source>
        <dbReference type="ARBA" id="ARBA00022485"/>
    </source>
</evidence>
<evidence type="ECO:0000256" key="13">
    <source>
        <dbReference type="ARBA" id="ARBA00022840"/>
    </source>
</evidence>
<keyword evidence="19" id="KW-0472">Membrane</keyword>
<evidence type="ECO:0000256" key="9">
    <source>
        <dbReference type="ARBA" id="ARBA00022679"/>
    </source>
</evidence>
<dbReference type="InterPro" id="IPR005467">
    <property type="entry name" value="His_kinase_dom"/>
</dbReference>
<keyword evidence="19" id="KW-1133">Transmembrane helix</keyword>
<comment type="function">
    <text evidence="17">Member of the two-component regulatory system NreB/NreC involved in the control of dissimilatory nitrate/nitrite reduction in response to oxygen. NreB functions as a direct oxygen sensor histidine kinase which is autophosphorylated, in the absence of oxygen, probably at the conserved histidine residue, and transfers its phosphate group probably to a conserved aspartate residue of NreC. NreB/NreC activates the expression of the nitrate (narGHJI) and nitrite (nir) reductase operons, as well as the putative nitrate transporter gene narT.</text>
</comment>
<dbReference type="InterPro" id="IPR003594">
    <property type="entry name" value="HATPase_dom"/>
</dbReference>
<keyword evidence="13" id="KW-0067">ATP-binding</keyword>
<dbReference type="EC" id="2.7.13.3" evidence="4"/>
<keyword evidence="6" id="KW-0004">4Fe-4S</keyword>
<dbReference type="CDD" id="cd16917">
    <property type="entry name" value="HATPase_UhpB-NarQ-NarX-like"/>
    <property type="match status" value="1"/>
</dbReference>
<keyword evidence="19" id="KW-0812">Transmembrane</keyword>
<evidence type="ECO:0000256" key="10">
    <source>
        <dbReference type="ARBA" id="ARBA00022723"/>
    </source>
</evidence>
<comment type="cofactor">
    <cofactor evidence="2">
        <name>[4Fe-4S] cluster</name>
        <dbReference type="ChEBI" id="CHEBI:49883"/>
    </cofactor>
</comment>
<keyword evidence="22" id="KW-1185">Reference proteome</keyword>
<dbReference type="PRINTS" id="PR00344">
    <property type="entry name" value="BCTRLSENSOR"/>
</dbReference>
<keyword evidence="8" id="KW-0597">Phosphoprotein</keyword>
<dbReference type="PANTHER" id="PTHR24421:SF10">
    <property type="entry name" value="NITRATE_NITRITE SENSOR PROTEIN NARQ"/>
    <property type="match status" value="1"/>
</dbReference>
<comment type="catalytic activity">
    <reaction evidence="1">
        <text>ATP + protein L-histidine = ADP + protein N-phospho-L-histidine.</text>
        <dbReference type="EC" id="2.7.13.3"/>
    </reaction>
</comment>
<evidence type="ECO:0000313" key="22">
    <source>
        <dbReference type="Proteomes" id="UP000253517"/>
    </source>
</evidence>
<dbReference type="SUPFAM" id="SSF55874">
    <property type="entry name" value="ATPase domain of HSP90 chaperone/DNA topoisomerase II/histidine kinase"/>
    <property type="match status" value="1"/>
</dbReference>
<dbReference type="GO" id="GO:0000155">
    <property type="term" value="F:phosphorelay sensor kinase activity"/>
    <property type="evidence" value="ECO:0007669"/>
    <property type="project" value="InterPro"/>
</dbReference>
<dbReference type="PROSITE" id="PS50109">
    <property type="entry name" value="HIS_KIN"/>
    <property type="match status" value="1"/>
</dbReference>
<dbReference type="EMBL" id="QPJS01000002">
    <property type="protein sequence ID" value="RCX03807.1"/>
    <property type="molecule type" value="Genomic_DNA"/>
</dbReference>
<evidence type="ECO:0000256" key="3">
    <source>
        <dbReference type="ARBA" id="ARBA00004496"/>
    </source>
</evidence>
<evidence type="ECO:0000256" key="14">
    <source>
        <dbReference type="ARBA" id="ARBA00023004"/>
    </source>
</evidence>
<evidence type="ECO:0000256" key="16">
    <source>
        <dbReference type="ARBA" id="ARBA00023014"/>
    </source>
</evidence>
<name>A0A369A6V3_9FLAO</name>
<reference evidence="21 22" key="1">
    <citation type="submission" date="2018-07" db="EMBL/GenBank/DDBJ databases">
        <title>Genomic Encyclopedia of Type Strains, Phase IV (KMG-IV): sequencing the most valuable type-strain genomes for metagenomic binning, comparative biology and taxonomic classification.</title>
        <authorList>
            <person name="Goeker M."/>
        </authorList>
    </citation>
    <scope>NUCLEOTIDE SEQUENCE [LARGE SCALE GENOMIC DNA]</scope>
    <source>
        <strain evidence="21 22">DSM 21410</strain>
    </source>
</reference>
<evidence type="ECO:0000256" key="5">
    <source>
        <dbReference type="ARBA" id="ARBA00017322"/>
    </source>
</evidence>
<evidence type="ECO:0000256" key="15">
    <source>
        <dbReference type="ARBA" id="ARBA00023012"/>
    </source>
</evidence>
<evidence type="ECO:0000256" key="2">
    <source>
        <dbReference type="ARBA" id="ARBA00001966"/>
    </source>
</evidence>
<evidence type="ECO:0000256" key="19">
    <source>
        <dbReference type="SAM" id="Phobius"/>
    </source>
</evidence>
<evidence type="ECO:0000259" key="20">
    <source>
        <dbReference type="PROSITE" id="PS50109"/>
    </source>
</evidence>
<evidence type="ECO:0000256" key="8">
    <source>
        <dbReference type="ARBA" id="ARBA00022553"/>
    </source>
</evidence>
<dbReference type="Proteomes" id="UP000253517">
    <property type="component" value="Unassembled WGS sequence"/>
</dbReference>
<organism evidence="21 22">
    <name type="scientific">Schleiferia thermophila</name>
    <dbReference type="NCBI Taxonomy" id="884107"/>
    <lineage>
        <taxon>Bacteria</taxon>
        <taxon>Pseudomonadati</taxon>
        <taxon>Bacteroidota</taxon>
        <taxon>Flavobacteriia</taxon>
        <taxon>Flavobacteriales</taxon>
        <taxon>Schleiferiaceae</taxon>
        <taxon>Schleiferia</taxon>
    </lineage>
</organism>
<keyword evidence="10" id="KW-0479">Metal-binding</keyword>
<keyword evidence="7" id="KW-0963">Cytoplasm</keyword>
<evidence type="ECO:0000256" key="11">
    <source>
        <dbReference type="ARBA" id="ARBA00022741"/>
    </source>
</evidence>
<dbReference type="SMART" id="SM00387">
    <property type="entry name" value="HATPase_c"/>
    <property type="match status" value="1"/>
</dbReference>
<dbReference type="GO" id="GO:0046872">
    <property type="term" value="F:metal ion binding"/>
    <property type="evidence" value="ECO:0007669"/>
    <property type="project" value="UniProtKB-KW"/>
</dbReference>
<dbReference type="InterPro" id="IPR011990">
    <property type="entry name" value="TPR-like_helical_dom_sf"/>
</dbReference>
<dbReference type="SMART" id="SM00028">
    <property type="entry name" value="TPR"/>
    <property type="match status" value="5"/>
</dbReference>
<keyword evidence="16" id="KW-0411">Iron-sulfur</keyword>
<evidence type="ECO:0000256" key="1">
    <source>
        <dbReference type="ARBA" id="ARBA00000085"/>
    </source>
</evidence>
<protein>
    <recommendedName>
        <fullName evidence="5">Oxygen sensor histidine kinase NreB</fullName>
        <ecNumber evidence="4">2.7.13.3</ecNumber>
    </recommendedName>
    <alternativeName>
        <fullName evidence="18">Nitrogen regulation protein B</fullName>
    </alternativeName>
</protein>
<dbReference type="InterPro" id="IPR011712">
    <property type="entry name" value="Sig_transdc_His_kin_sub3_dim/P"/>
</dbReference>
<keyword evidence="11" id="KW-0547">Nucleotide-binding</keyword>
<evidence type="ECO:0000256" key="12">
    <source>
        <dbReference type="ARBA" id="ARBA00022777"/>
    </source>
</evidence>
<dbReference type="Gene3D" id="1.25.40.10">
    <property type="entry name" value="Tetratricopeptide repeat domain"/>
    <property type="match status" value="2"/>
</dbReference>
<dbReference type="Pfam" id="PF07730">
    <property type="entry name" value="HisKA_3"/>
    <property type="match status" value="1"/>
</dbReference>
<dbReference type="Gene3D" id="1.20.5.1930">
    <property type="match status" value="1"/>
</dbReference>
<dbReference type="InterPro" id="IPR019734">
    <property type="entry name" value="TPR_rpt"/>
</dbReference>
<dbReference type="InterPro" id="IPR004358">
    <property type="entry name" value="Sig_transdc_His_kin-like_C"/>
</dbReference>
<keyword evidence="15" id="KW-0902">Two-component regulatory system</keyword>
<dbReference type="GO" id="GO:0046983">
    <property type="term" value="F:protein dimerization activity"/>
    <property type="evidence" value="ECO:0007669"/>
    <property type="project" value="InterPro"/>
</dbReference>
<dbReference type="GO" id="GO:0005737">
    <property type="term" value="C:cytoplasm"/>
    <property type="evidence" value="ECO:0007669"/>
    <property type="project" value="UniProtKB-SubCell"/>
</dbReference>
<dbReference type="PANTHER" id="PTHR24421">
    <property type="entry name" value="NITRATE/NITRITE SENSOR PROTEIN NARX-RELATED"/>
    <property type="match status" value="1"/>
</dbReference>
<keyword evidence="9" id="KW-0808">Transferase</keyword>
<comment type="subcellular location">
    <subcellularLocation>
        <location evidence="3">Cytoplasm</location>
    </subcellularLocation>
</comment>
<proteinExistence type="predicted"/>
<dbReference type="SUPFAM" id="SSF48452">
    <property type="entry name" value="TPR-like"/>
    <property type="match status" value="1"/>
</dbReference>
<dbReference type="InterPro" id="IPR050482">
    <property type="entry name" value="Sensor_HK_TwoCompSys"/>
</dbReference>
<gene>
    <name evidence="21" type="ORF">DES35_102263</name>
</gene>
<evidence type="ECO:0000313" key="21">
    <source>
        <dbReference type="EMBL" id="RCX03807.1"/>
    </source>
</evidence>
<evidence type="ECO:0000256" key="4">
    <source>
        <dbReference type="ARBA" id="ARBA00012438"/>
    </source>
</evidence>
<sequence>MRGFIINIILTMIICQALFAQDKDSWTSRFILSVNPELTDQEQKDTLNKLLKIAEKNHIEDAYPLYLNALAAYYYQVEKPESMLTYLYKAIEVNTIIENKTLLSTNYNLLSIYHQDMHNWDKALEAIEMAEAQLDPQKQPILKRIYEGNKAAIYFMLEDYNRAKDIYERNLDFFLKLNDTAMYLGDVYNLAYSHYRLGNHKAAEKYANMFLSLYAKFSERDQLSEVLAKVYGVLDRLHYDAGDIKKSLEYQHKKLEIAERIHHFGLLTETCERLSVTYENIGEISKALQYIKLSSLYNDTLIDQTRAQTLAEMESRYESKIKTLELQSALDKLALEKRRKNLYLAMFALVVVFLVGLTAIIYQKIKINKKEIQLYNEHINTLLREHELETANALLKGQDMERETIAEELHDRMGSLIAYIKMKLYSLEKKLKFDEVLTTEINEISDAVTEAAEEIRRISHNLSTGLISKFGLKAALEDLCKKINTSHMVAMDIDFIPTDFPRFDTDFETNIYRILQELTTNTLKHAKASSITIQISYFDGIFHLLFEDNGKGFGKKSHKGIGLVNIENRVQKLQGKISMDSLPGRGTTFSIEIPIQKSVTA</sequence>
<accession>A0A369A6V3</accession>